<dbReference type="GO" id="GO:0008422">
    <property type="term" value="F:beta-glucosidase activity"/>
    <property type="evidence" value="ECO:0007669"/>
    <property type="project" value="UniProtKB-EC"/>
</dbReference>
<organism evidence="4 5">
    <name type="scientific">Sporothrix epigloea</name>
    <dbReference type="NCBI Taxonomy" id="1892477"/>
    <lineage>
        <taxon>Eukaryota</taxon>
        <taxon>Fungi</taxon>
        <taxon>Dikarya</taxon>
        <taxon>Ascomycota</taxon>
        <taxon>Pezizomycotina</taxon>
        <taxon>Sordariomycetes</taxon>
        <taxon>Sordariomycetidae</taxon>
        <taxon>Ophiostomatales</taxon>
        <taxon>Ophiostomataceae</taxon>
        <taxon>Sporothrix</taxon>
    </lineage>
</organism>
<keyword evidence="4" id="KW-0418">Kinase</keyword>
<gene>
    <name evidence="4" type="primary">CTK2</name>
    <name evidence="4" type="ORF">SEPCBS57363_001405</name>
</gene>
<dbReference type="InterPro" id="IPR036915">
    <property type="entry name" value="Cyclin-like_sf"/>
</dbReference>
<name>A0ABP0DDV6_9PEZI</name>
<proteinExistence type="predicted"/>
<evidence type="ECO:0000256" key="2">
    <source>
        <dbReference type="SAM" id="MobiDB-lite"/>
    </source>
</evidence>
<dbReference type="Proteomes" id="UP001642501">
    <property type="component" value="Unassembled WGS sequence"/>
</dbReference>
<dbReference type="InterPro" id="IPR043198">
    <property type="entry name" value="Cyclin/Ssn8"/>
</dbReference>
<dbReference type="InterPro" id="IPR006671">
    <property type="entry name" value="Cyclin_N"/>
</dbReference>
<keyword evidence="4" id="KW-0378">Hydrolase</keyword>
<dbReference type="EMBL" id="CAWUOM010000014">
    <property type="protein sequence ID" value="CAK7265081.1"/>
    <property type="molecule type" value="Genomic_DNA"/>
</dbReference>
<keyword evidence="4" id="KW-0326">Glycosidase</keyword>
<sequence>MGRRGPRHGTFGGGGGGGAAFRQGGGNNNGAGDSGSRNQAPPPPPPPAKPSIVIERHPPVNGPVPGHASVGSQYILEHQLRQMQRDVGCDPTREDNYRLQGIQLIDSVRQALRLPVKTFATACTYYHKFRLHFKDAEYNYQDAALSALFVACKVEDTIKKSRDLLCAAHNIKNPDKPTTSDDKIFDRQSAVTIGLDRLILQTIGFDFRARHPQKLLVKLIRAVVPSEDDSDFLAVAYPMSIDMYKTFAPIKQTSFTMAIAVIELTARVLKKHVDRVRHLTSGGQCKYHSSRACVVETLLDLLDLYTQFSKSTQVGSLFRLDDFINVKIQINQEVADDPGLHRTASYCETCAPDEGDVHGSSMLLTPGSARSPGTAGSHQGTGTGSGGVPAKLNPMKNGETLRFLFDANALRQEKAEVAEYFKEEYTEELVEVEELIPEPTRGGGGGGIGQQQSGNGSEHHTQSKGNRNHNHHHGSSRRERNNNHFQAGGHGDSGWGPYRRNRNNQDRHKARKSGGHY</sequence>
<feature type="compositionally biased region" description="Basic residues" evidence="2">
    <location>
        <begin position="466"/>
        <end position="475"/>
    </location>
</feature>
<feature type="region of interest" description="Disordered" evidence="2">
    <location>
        <begin position="357"/>
        <end position="394"/>
    </location>
</feature>
<accession>A0ABP0DDV6</accession>
<dbReference type="Pfam" id="PF00134">
    <property type="entry name" value="Cyclin_N"/>
    <property type="match status" value="1"/>
</dbReference>
<protein>
    <recommendedName>
        <fullName evidence="1">RNA polymerase II holoenzyme cyclin-like subunit</fullName>
    </recommendedName>
</protein>
<feature type="domain" description="Cyclin N-terminal" evidence="3">
    <location>
        <begin position="76"/>
        <end position="206"/>
    </location>
</feature>
<feature type="region of interest" description="Disordered" evidence="2">
    <location>
        <begin position="437"/>
        <end position="517"/>
    </location>
</feature>
<comment type="caution">
    <text evidence="4">The sequence shown here is derived from an EMBL/GenBank/DDBJ whole genome shotgun (WGS) entry which is preliminary data.</text>
</comment>
<evidence type="ECO:0000259" key="3">
    <source>
        <dbReference type="Pfam" id="PF00134"/>
    </source>
</evidence>
<dbReference type="GO" id="GO:0016301">
    <property type="term" value="F:kinase activity"/>
    <property type="evidence" value="ECO:0007669"/>
    <property type="project" value="UniProtKB-KW"/>
</dbReference>
<keyword evidence="5" id="KW-1185">Reference proteome</keyword>
<feature type="compositionally biased region" description="Pro residues" evidence="2">
    <location>
        <begin position="40"/>
        <end position="49"/>
    </location>
</feature>
<feature type="compositionally biased region" description="Gly residues" evidence="2">
    <location>
        <begin position="10"/>
        <end position="33"/>
    </location>
</feature>
<evidence type="ECO:0000313" key="5">
    <source>
        <dbReference type="Proteomes" id="UP001642501"/>
    </source>
</evidence>
<reference evidence="4 5" key="1">
    <citation type="submission" date="2024-01" db="EMBL/GenBank/DDBJ databases">
        <authorList>
            <person name="Allen C."/>
            <person name="Tagirdzhanova G."/>
        </authorList>
    </citation>
    <scope>NUCLEOTIDE SEQUENCE [LARGE SCALE GENOMIC DNA]</scope>
    <source>
        <strain evidence="4 5">CBS 573.63</strain>
    </source>
</reference>
<keyword evidence="4" id="KW-0808">Transferase</keyword>
<dbReference type="Gene3D" id="1.10.472.10">
    <property type="entry name" value="Cyclin-like"/>
    <property type="match status" value="1"/>
</dbReference>
<dbReference type="PANTHER" id="PTHR10026">
    <property type="entry name" value="CYCLIN"/>
    <property type="match status" value="1"/>
</dbReference>
<dbReference type="SUPFAM" id="SSF47954">
    <property type="entry name" value="Cyclin-like"/>
    <property type="match status" value="2"/>
</dbReference>
<feature type="region of interest" description="Disordered" evidence="2">
    <location>
        <begin position="1"/>
        <end position="69"/>
    </location>
</feature>
<evidence type="ECO:0000256" key="1">
    <source>
        <dbReference type="ARBA" id="ARBA00014912"/>
    </source>
</evidence>
<evidence type="ECO:0000313" key="4">
    <source>
        <dbReference type="EMBL" id="CAK7265081.1"/>
    </source>
</evidence>
<feature type="compositionally biased region" description="Basic residues" evidence="2">
    <location>
        <begin position="508"/>
        <end position="517"/>
    </location>
</feature>